<dbReference type="Proteomes" id="UP000199598">
    <property type="component" value="Unassembled WGS sequence"/>
</dbReference>
<dbReference type="CDD" id="cd03190">
    <property type="entry name" value="GST_C_Omega_like"/>
    <property type="match status" value="1"/>
</dbReference>
<dbReference type="EMBL" id="FOSK01000004">
    <property type="protein sequence ID" value="SFK34102.1"/>
    <property type="molecule type" value="Genomic_DNA"/>
</dbReference>
<dbReference type="Pfam" id="PF13409">
    <property type="entry name" value="GST_N_2"/>
    <property type="match status" value="1"/>
</dbReference>
<name>A0A1I3YQJ7_9HYPH</name>
<protein>
    <submittedName>
        <fullName evidence="2">Glutathione S-transferase</fullName>
    </submittedName>
</protein>
<sequence>MAMMLINGQLHEKPKSSDGTYRPISSDVRNWIEPNVDAEFSVEENRYHLYTSHACPWCHRVMVMRSLMGLQRIISVSEMHPIMEDKGWRIDQTLFDDTASVPRDTFIYEVYLRSFPQYTGTLTVPLLVDKKTNKIVSNNSADIMRMLNTSFAGLASSSTNYYPAALRSEIDELADFIQENVSSGVYRAGFATSQSAYDAAVSKLFEALDLLEVRLSVRRYLAGAQITEVDWKFFATLIRFDAVYVTHFKTDLWRIADYPNLSSYLRELYQHPGIAETVNFQRMREHYFRSHRHLNPAGIVSIGPQSDLLKPHGRDQIRIFQKGAA</sequence>
<dbReference type="SFLD" id="SFLDS00019">
    <property type="entry name" value="Glutathione_Transferase_(cytos"/>
    <property type="match status" value="1"/>
</dbReference>
<dbReference type="Gene3D" id="1.20.1050.10">
    <property type="match status" value="1"/>
</dbReference>
<keyword evidence="3" id="KW-1185">Reference proteome</keyword>
<dbReference type="InterPro" id="IPR040079">
    <property type="entry name" value="Glutathione_S-Trfase"/>
</dbReference>
<dbReference type="PROSITE" id="PS50405">
    <property type="entry name" value="GST_CTER"/>
    <property type="match status" value="1"/>
</dbReference>
<evidence type="ECO:0000259" key="1">
    <source>
        <dbReference type="PROSITE" id="PS50405"/>
    </source>
</evidence>
<comment type="caution">
    <text evidence="2">The sequence shown here is derived from an EMBL/GenBank/DDBJ whole genome shotgun (WGS) entry which is preliminary data.</text>
</comment>
<reference evidence="2 3" key="1">
    <citation type="submission" date="2016-10" db="EMBL/GenBank/DDBJ databases">
        <authorList>
            <person name="Varghese N."/>
            <person name="Submissions S."/>
        </authorList>
    </citation>
    <scope>NUCLEOTIDE SEQUENCE [LARGE SCALE GENOMIC DNA]</scope>
    <source>
        <strain evidence="2 3">DSM 16392</strain>
    </source>
</reference>
<dbReference type="PIRSF" id="PIRSF015753">
    <property type="entry name" value="GST"/>
    <property type="match status" value="1"/>
</dbReference>
<evidence type="ECO:0000313" key="2">
    <source>
        <dbReference type="EMBL" id="SFK34102.1"/>
    </source>
</evidence>
<evidence type="ECO:0000313" key="3">
    <source>
        <dbReference type="Proteomes" id="UP000199598"/>
    </source>
</evidence>
<dbReference type="PANTHER" id="PTHR32419:SF6">
    <property type="entry name" value="GLUTATHIONE S-TRANSFERASE OMEGA-LIKE 1-RELATED"/>
    <property type="match status" value="1"/>
</dbReference>
<dbReference type="PANTHER" id="PTHR32419">
    <property type="entry name" value="GLUTATHIONYL-HYDROQUINONE REDUCTASE"/>
    <property type="match status" value="1"/>
</dbReference>
<dbReference type="InterPro" id="IPR016639">
    <property type="entry name" value="GST_Omega/GSH"/>
</dbReference>
<dbReference type="InterPro" id="IPR047047">
    <property type="entry name" value="GST_Omega-like_C"/>
</dbReference>
<feature type="domain" description="GST C-terminal" evidence="1">
    <location>
        <begin position="163"/>
        <end position="287"/>
    </location>
</feature>
<dbReference type="InterPro" id="IPR036282">
    <property type="entry name" value="Glutathione-S-Trfase_C_sf"/>
</dbReference>
<dbReference type="Pfam" id="PF13410">
    <property type="entry name" value="GST_C_2"/>
    <property type="match status" value="1"/>
</dbReference>
<dbReference type="InterPro" id="IPR004045">
    <property type="entry name" value="Glutathione_S-Trfase_N"/>
</dbReference>
<dbReference type="SUPFAM" id="SSF47616">
    <property type="entry name" value="GST C-terminal domain-like"/>
    <property type="match status" value="1"/>
</dbReference>
<gene>
    <name evidence="2" type="ORF">SAMN04488518_104167</name>
</gene>
<dbReference type="SFLD" id="SFLDG01206">
    <property type="entry name" value="Xi.1"/>
    <property type="match status" value="1"/>
</dbReference>
<proteinExistence type="predicted"/>
<dbReference type="SFLD" id="SFLDG01148">
    <property type="entry name" value="Xi_(cytGST)"/>
    <property type="match status" value="1"/>
</dbReference>
<accession>A0A1I3YQJ7</accession>
<dbReference type="Gene3D" id="3.40.30.10">
    <property type="entry name" value="Glutaredoxin"/>
    <property type="match status" value="1"/>
</dbReference>
<dbReference type="InterPro" id="IPR010987">
    <property type="entry name" value="Glutathione-S-Trfase_C-like"/>
</dbReference>
<dbReference type="SUPFAM" id="SSF52833">
    <property type="entry name" value="Thioredoxin-like"/>
    <property type="match status" value="1"/>
</dbReference>
<dbReference type="InterPro" id="IPR036249">
    <property type="entry name" value="Thioredoxin-like_sf"/>
</dbReference>
<organism evidence="2 3">
    <name type="scientific">Pseudovibrio ascidiaceicola</name>
    <dbReference type="NCBI Taxonomy" id="285279"/>
    <lineage>
        <taxon>Bacteria</taxon>
        <taxon>Pseudomonadati</taxon>
        <taxon>Pseudomonadota</taxon>
        <taxon>Alphaproteobacteria</taxon>
        <taxon>Hyphomicrobiales</taxon>
        <taxon>Stappiaceae</taxon>
        <taxon>Pseudovibrio</taxon>
    </lineage>
</organism>
<dbReference type="RefSeq" id="WP_208860236.1">
    <property type="nucleotide sequence ID" value="NZ_FOSK01000004.1"/>
</dbReference>